<evidence type="ECO:0000313" key="2">
    <source>
        <dbReference type="EMBL" id="KAK8778087.1"/>
    </source>
</evidence>
<proteinExistence type="predicted"/>
<sequence>MALRALPLLYVNMGGEMLYILSQRLKAQRIDSDKAQRVMSDIVAAMFGGRLVDELFRPQQLYSARALRSLFEKLTHSSVMRLSPASMDKLYDLMSMVVKYQLWACTSPRDLLPLTLKHLEAAGPGAASRVAHAVRKHLEHQDLASLQRARYALLRFFQDLRVRVSVLLRSGAQRPSGQLAVVATPLPGGPRPGSIREWAPGGLLLSERSFATGDSGEPADAHPPALGTNMYSGPAGSSATPPSTGLAELGLLLRLLGPDDEEPGLASLALDEQLLS</sequence>
<dbReference type="Proteomes" id="UP001321473">
    <property type="component" value="Unassembled WGS sequence"/>
</dbReference>
<keyword evidence="3" id="KW-1185">Reference proteome</keyword>
<organism evidence="2 3">
    <name type="scientific">Amblyomma americanum</name>
    <name type="common">Lone star tick</name>
    <dbReference type="NCBI Taxonomy" id="6943"/>
    <lineage>
        <taxon>Eukaryota</taxon>
        <taxon>Metazoa</taxon>
        <taxon>Ecdysozoa</taxon>
        <taxon>Arthropoda</taxon>
        <taxon>Chelicerata</taxon>
        <taxon>Arachnida</taxon>
        <taxon>Acari</taxon>
        <taxon>Parasitiformes</taxon>
        <taxon>Ixodida</taxon>
        <taxon>Ixodoidea</taxon>
        <taxon>Ixodidae</taxon>
        <taxon>Amblyomminae</taxon>
        <taxon>Amblyomma</taxon>
    </lineage>
</organism>
<dbReference type="Pfam" id="PF10188">
    <property type="entry name" value="Oscp1"/>
    <property type="match status" value="1"/>
</dbReference>
<evidence type="ECO:0008006" key="4">
    <source>
        <dbReference type="Google" id="ProtNLM"/>
    </source>
</evidence>
<comment type="caution">
    <text evidence="2">The sequence shown here is derived from an EMBL/GenBank/DDBJ whole genome shotgun (WGS) entry which is preliminary data.</text>
</comment>
<protein>
    <recommendedName>
        <fullName evidence="4">Protein OSCP1</fullName>
    </recommendedName>
</protein>
<dbReference type="AlphaFoldDB" id="A0AAQ4ETP9"/>
<reference evidence="2 3" key="1">
    <citation type="journal article" date="2023" name="Arcadia Sci">
        <title>De novo assembly of a long-read Amblyomma americanum tick genome.</title>
        <authorList>
            <person name="Chou S."/>
            <person name="Poskanzer K.E."/>
            <person name="Rollins M."/>
            <person name="Thuy-Boun P.S."/>
        </authorList>
    </citation>
    <scope>NUCLEOTIDE SEQUENCE [LARGE SCALE GENOMIC DNA]</scope>
    <source>
        <strain evidence="2">F_SG_1</strain>
        <tissue evidence="2">Salivary glands</tissue>
    </source>
</reference>
<dbReference type="GO" id="GO:0005886">
    <property type="term" value="C:plasma membrane"/>
    <property type="evidence" value="ECO:0007669"/>
    <property type="project" value="TreeGrafter"/>
</dbReference>
<dbReference type="PANTHER" id="PTHR21439">
    <property type="entry name" value="OXIDORED-NITRO DOMAIN-CONTAINING PROTEIN"/>
    <property type="match status" value="1"/>
</dbReference>
<dbReference type="EMBL" id="JARKHS020011134">
    <property type="protein sequence ID" value="KAK8778087.1"/>
    <property type="molecule type" value="Genomic_DNA"/>
</dbReference>
<dbReference type="InterPro" id="IPR019332">
    <property type="entry name" value="OSCP1"/>
</dbReference>
<name>A0AAQ4ETP9_AMBAM</name>
<evidence type="ECO:0000313" key="3">
    <source>
        <dbReference type="Proteomes" id="UP001321473"/>
    </source>
</evidence>
<dbReference type="PANTHER" id="PTHR21439:SF0">
    <property type="entry name" value="PROTEIN OSCP1"/>
    <property type="match status" value="1"/>
</dbReference>
<evidence type="ECO:0000256" key="1">
    <source>
        <dbReference type="SAM" id="MobiDB-lite"/>
    </source>
</evidence>
<accession>A0AAQ4ETP9</accession>
<gene>
    <name evidence="2" type="ORF">V5799_020572</name>
</gene>
<dbReference type="GO" id="GO:0005737">
    <property type="term" value="C:cytoplasm"/>
    <property type="evidence" value="ECO:0007669"/>
    <property type="project" value="TreeGrafter"/>
</dbReference>
<feature type="region of interest" description="Disordered" evidence="1">
    <location>
        <begin position="209"/>
        <end position="243"/>
    </location>
</feature>
<feature type="compositionally biased region" description="Low complexity" evidence="1">
    <location>
        <begin position="232"/>
        <end position="243"/>
    </location>
</feature>